<evidence type="ECO:0000313" key="1">
    <source>
        <dbReference type="EMBL" id="KAJ2980773.1"/>
    </source>
</evidence>
<dbReference type="EMBL" id="JANJQO010000173">
    <property type="protein sequence ID" value="KAJ2980773.1"/>
    <property type="molecule type" value="Genomic_DNA"/>
</dbReference>
<name>A0ACC1NNU8_9HYPO</name>
<accession>A0ACC1NNU8</accession>
<comment type="caution">
    <text evidence="1">The sequence shown here is derived from an EMBL/GenBank/DDBJ whole genome shotgun (WGS) entry which is preliminary data.</text>
</comment>
<gene>
    <name evidence="1" type="ORF">NQ176_g2431</name>
</gene>
<protein>
    <submittedName>
        <fullName evidence="1">Uncharacterized protein</fullName>
    </submittedName>
</protein>
<proteinExistence type="predicted"/>
<organism evidence="1 2">
    <name type="scientific">Zarea fungicola</name>
    <dbReference type="NCBI Taxonomy" id="93591"/>
    <lineage>
        <taxon>Eukaryota</taxon>
        <taxon>Fungi</taxon>
        <taxon>Dikarya</taxon>
        <taxon>Ascomycota</taxon>
        <taxon>Pezizomycotina</taxon>
        <taxon>Sordariomycetes</taxon>
        <taxon>Hypocreomycetidae</taxon>
        <taxon>Hypocreales</taxon>
        <taxon>Cordycipitaceae</taxon>
        <taxon>Zarea</taxon>
    </lineage>
</organism>
<sequence>MAVGSSSDFHVAIVGAGIAGLALAIALHNKGVPFTLYEEAKEYSAVGAGIGFAPNGMRTMDLIEPRFRQLYDKICVGNKPENAQWVFFEGMLLEEGLGQDKAWCGNLKSAWGHHDYNRKSVRDAWAIEQSRAYFIPIKNVKFNKRLTAIREHPDKVVLEFADGETATTSVLAGADGITSTVREYVLQPLHPEQVAPVYAGAYCYRGVIPMSEAYEILGDLTDVAKFYFGHNQGAVTYRISGGEEFNFLLCKAEPNSDWALDGRVTEKVTHEEMMADFKDSGLDERFRRLLSTAKPVRWGFFHHLRTATYYRDRIALLGDSAHASLPFQAAGAAQGIEDALILSNILAELARDSARGERMSGPIGAGLKAYDSVRRPRAQKQLEQAYEVGKMIYFQHEETGDDMEKILSILQNDRLNWLWFHNLDEDVQRALGIMRAELKA</sequence>
<dbReference type="Proteomes" id="UP001143910">
    <property type="component" value="Unassembled WGS sequence"/>
</dbReference>
<evidence type="ECO:0000313" key="2">
    <source>
        <dbReference type="Proteomes" id="UP001143910"/>
    </source>
</evidence>
<keyword evidence="2" id="KW-1185">Reference proteome</keyword>
<reference evidence="1" key="1">
    <citation type="submission" date="2022-08" db="EMBL/GenBank/DDBJ databases">
        <title>Genome Sequence of Lecanicillium fungicola.</title>
        <authorList>
            <person name="Buettner E."/>
        </authorList>
    </citation>
    <scope>NUCLEOTIDE SEQUENCE</scope>
    <source>
        <strain evidence="1">Babe33</strain>
    </source>
</reference>